<evidence type="ECO:0000256" key="7">
    <source>
        <dbReference type="ARBA" id="ARBA00022723"/>
    </source>
</evidence>
<feature type="transmembrane region" description="Helical" evidence="13">
    <location>
        <begin position="121"/>
        <end position="141"/>
    </location>
</feature>
<keyword evidence="9" id="KW-0862">Zinc</keyword>
<evidence type="ECO:0000313" key="16">
    <source>
        <dbReference type="Proteomes" id="UP000176326"/>
    </source>
</evidence>
<protein>
    <recommendedName>
        <fullName evidence="14">Peptidase M50 domain-containing protein</fullName>
    </recommendedName>
</protein>
<organism evidence="15 16">
    <name type="scientific">Candidatus Nealsonbacteria bacterium RIFOXYC1_FULL_40_7</name>
    <dbReference type="NCBI Taxonomy" id="1801678"/>
    <lineage>
        <taxon>Bacteria</taxon>
        <taxon>Candidatus Nealsoniibacteriota</taxon>
    </lineage>
</organism>
<keyword evidence="4" id="KW-1003">Cell membrane</keyword>
<evidence type="ECO:0000256" key="9">
    <source>
        <dbReference type="ARBA" id="ARBA00022833"/>
    </source>
</evidence>
<evidence type="ECO:0000256" key="13">
    <source>
        <dbReference type="SAM" id="Phobius"/>
    </source>
</evidence>
<keyword evidence="6 13" id="KW-0812">Transmembrane</keyword>
<evidence type="ECO:0000256" key="3">
    <source>
        <dbReference type="ARBA" id="ARBA00007931"/>
    </source>
</evidence>
<name>A0A1G2ELJ3_9BACT</name>
<evidence type="ECO:0000256" key="1">
    <source>
        <dbReference type="ARBA" id="ARBA00001947"/>
    </source>
</evidence>
<comment type="subcellular location">
    <subcellularLocation>
        <location evidence="2">Cell membrane</location>
        <topology evidence="2">Multi-pass membrane protein</topology>
    </subcellularLocation>
</comment>
<dbReference type="GO" id="GO:0005886">
    <property type="term" value="C:plasma membrane"/>
    <property type="evidence" value="ECO:0007669"/>
    <property type="project" value="UniProtKB-SubCell"/>
</dbReference>
<evidence type="ECO:0000256" key="8">
    <source>
        <dbReference type="ARBA" id="ARBA00022801"/>
    </source>
</evidence>
<keyword evidence="12 13" id="KW-0472">Membrane</keyword>
<keyword evidence="7" id="KW-0479">Metal-binding</keyword>
<evidence type="ECO:0000256" key="5">
    <source>
        <dbReference type="ARBA" id="ARBA00022670"/>
    </source>
</evidence>
<feature type="domain" description="Peptidase M50" evidence="14">
    <location>
        <begin position="121"/>
        <end position="176"/>
    </location>
</feature>
<accession>A0A1G2ELJ3</accession>
<dbReference type="InterPro" id="IPR008915">
    <property type="entry name" value="Peptidase_M50"/>
</dbReference>
<feature type="transmembrane region" description="Helical" evidence="13">
    <location>
        <begin position="49"/>
        <end position="69"/>
    </location>
</feature>
<dbReference type="InterPro" id="IPR044537">
    <property type="entry name" value="Rip2-like"/>
</dbReference>
<dbReference type="GO" id="GO:0046872">
    <property type="term" value="F:metal ion binding"/>
    <property type="evidence" value="ECO:0007669"/>
    <property type="project" value="UniProtKB-KW"/>
</dbReference>
<sequence>MLVIFTLIILMFSIMIHEIAHGALAYSLGDPTAKYMGRLTLNPLKHLDPVGSVLVPLSLAFLGAPLIGWAKPVPINPNNFRDKKWGELKVSFAGPGSNLFIALFFGILLRILLYLGFSGTFIQATGYIVFINLLLALFNLIPIPPLDGSHILFSLIPSSEQFRIVLSRYGFFILIFIIFFFPWFFDILFYIIRSIFLVLTGIPLVSAL</sequence>
<evidence type="ECO:0000256" key="6">
    <source>
        <dbReference type="ARBA" id="ARBA00022692"/>
    </source>
</evidence>
<evidence type="ECO:0000256" key="2">
    <source>
        <dbReference type="ARBA" id="ARBA00004651"/>
    </source>
</evidence>
<comment type="caution">
    <text evidence="15">The sequence shown here is derived from an EMBL/GenBank/DDBJ whole genome shotgun (WGS) entry which is preliminary data.</text>
</comment>
<dbReference type="Pfam" id="PF02163">
    <property type="entry name" value="Peptidase_M50"/>
    <property type="match status" value="1"/>
</dbReference>
<evidence type="ECO:0000256" key="10">
    <source>
        <dbReference type="ARBA" id="ARBA00022989"/>
    </source>
</evidence>
<gene>
    <name evidence="15" type="ORF">A2427_04195</name>
</gene>
<feature type="transmembrane region" description="Helical" evidence="13">
    <location>
        <begin position="162"/>
        <end position="181"/>
    </location>
</feature>
<reference evidence="15 16" key="1">
    <citation type="journal article" date="2016" name="Nat. Commun.">
        <title>Thousands of microbial genomes shed light on interconnected biogeochemical processes in an aquifer system.</title>
        <authorList>
            <person name="Anantharaman K."/>
            <person name="Brown C.T."/>
            <person name="Hug L.A."/>
            <person name="Sharon I."/>
            <person name="Castelle C.J."/>
            <person name="Probst A.J."/>
            <person name="Thomas B.C."/>
            <person name="Singh A."/>
            <person name="Wilkins M.J."/>
            <person name="Karaoz U."/>
            <person name="Brodie E.L."/>
            <person name="Williams K.H."/>
            <person name="Hubbard S.S."/>
            <person name="Banfield J.F."/>
        </authorList>
    </citation>
    <scope>NUCLEOTIDE SEQUENCE [LARGE SCALE GENOMIC DNA]</scope>
</reference>
<dbReference type="CDD" id="cd06158">
    <property type="entry name" value="S2P-M50_like_1"/>
    <property type="match status" value="1"/>
</dbReference>
<dbReference type="GO" id="GO:0006508">
    <property type="term" value="P:proteolysis"/>
    <property type="evidence" value="ECO:0007669"/>
    <property type="project" value="UniProtKB-KW"/>
</dbReference>
<evidence type="ECO:0000313" key="15">
    <source>
        <dbReference type="EMBL" id="OGZ26653.1"/>
    </source>
</evidence>
<dbReference type="Proteomes" id="UP000176326">
    <property type="component" value="Unassembled WGS sequence"/>
</dbReference>
<evidence type="ECO:0000256" key="12">
    <source>
        <dbReference type="ARBA" id="ARBA00023136"/>
    </source>
</evidence>
<dbReference type="InterPro" id="IPR052348">
    <property type="entry name" value="Metallopeptidase_M50B"/>
</dbReference>
<keyword evidence="10 13" id="KW-1133">Transmembrane helix</keyword>
<keyword evidence="8" id="KW-0378">Hydrolase</keyword>
<comment type="cofactor">
    <cofactor evidence="1">
        <name>Zn(2+)</name>
        <dbReference type="ChEBI" id="CHEBI:29105"/>
    </cofactor>
</comment>
<dbReference type="PANTHER" id="PTHR35864:SF1">
    <property type="entry name" value="ZINC METALLOPROTEASE YWHC-RELATED"/>
    <property type="match status" value="1"/>
</dbReference>
<dbReference type="AlphaFoldDB" id="A0A1G2ELJ3"/>
<comment type="similarity">
    <text evidence="3">Belongs to the peptidase M50B family.</text>
</comment>
<dbReference type="EMBL" id="MHMN01000057">
    <property type="protein sequence ID" value="OGZ26653.1"/>
    <property type="molecule type" value="Genomic_DNA"/>
</dbReference>
<evidence type="ECO:0000256" key="4">
    <source>
        <dbReference type="ARBA" id="ARBA00022475"/>
    </source>
</evidence>
<dbReference type="GO" id="GO:0008237">
    <property type="term" value="F:metallopeptidase activity"/>
    <property type="evidence" value="ECO:0007669"/>
    <property type="project" value="UniProtKB-KW"/>
</dbReference>
<proteinExistence type="inferred from homology"/>
<evidence type="ECO:0000256" key="11">
    <source>
        <dbReference type="ARBA" id="ARBA00023049"/>
    </source>
</evidence>
<keyword evidence="5" id="KW-0645">Protease</keyword>
<evidence type="ECO:0000259" key="14">
    <source>
        <dbReference type="Pfam" id="PF02163"/>
    </source>
</evidence>
<feature type="transmembrane region" description="Helical" evidence="13">
    <location>
        <begin position="90"/>
        <end position="115"/>
    </location>
</feature>
<dbReference type="PANTHER" id="PTHR35864">
    <property type="entry name" value="ZINC METALLOPROTEASE MJ0611-RELATED"/>
    <property type="match status" value="1"/>
</dbReference>
<keyword evidence="11" id="KW-0482">Metalloprotease</keyword>